<name>A0ABV9E9D5_9ACTN</name>
<organism evidence="1 2">
    <name type="scientific">Sphaerisporangium corydalis</name>
    <dbReference type="NCBI Taxonomy" id="1441875"/>
    <lineage>
        <taxon>Bacteria</taxon>
        <taxon>Bacillati</taxon>
        <taxon>Actinomycetota</taxon>
        <taxon>Actinomycetes</taxon>
        <taxon>Streptosporangiales</taxon>
        <taxon>Streptosporangiaceae</taxon>
        <taxon>Sphaerisporangium</taxon>
    </lineage>
</organism>
<dbReference type="SUPFAM" id="SSF53756">
    <property type="entry name" value="UDP-Glycosyltransferase/glycogen phosphorylase"/>
    <property type="match status" value="1"/>
</dbReference>
<gene>
    <name evidence="1" type="ORF">ACFO8L_07540</name>
</gene>
<keyword evidence="2" id="KW-1185">Reference proteome</keyword>
<comment type="caution">
    <text evidence="1">The sequence shown here is derived from an EMBL/GenBank/DDBJ whole genome shotgun (WGS) entry which is preliminary data.</text>
</comment>
<dbReference type="Proteomes" id="UP001595891">
    <property type="component" value="Unassembled WGS sequence"/>
</dbReference>
<evidence type="ECO:0000313" key="2">
    <source>
        <dbReference type="Proteomes" id="UP001595891"/>
    </source>
</evidence>
<evidence type="ECO:0000313" key="1">
    <source>
        <dbReference type="EMBL" id="MFC4585918.1"/>
    </source>
</evidence>
<dbReference type="EMBL" id="JBHSFN010000003">
    <property type="protein sequence ID" value="MFC4585918.1"/>
    <property type="molecule type" value="Genomic_DNA"/>
</dbReference>
<protein>
    <submittedName>
        <fullName evidence="1">DUF6716 putative glycosyltransferase</fullName>
    </submittedName>
</protein>
<accession>A0ABV9E9D5</accession>
<sequence>MTRVLAVADSDSYLKWAAGLLDGLPDGWTSTLAVVRTPIAPSPGQIAAAVSGTRSGEGEPPAVVPARALRRLAERIRPDAVLVACTGPVVDVLVSDVLDGLSPRPVFVSGLPGISIPATEKAWLYRGGCDLFIVHSGREVEEFAAIAAQLGAQGTMALARLPYLPATTPRPPAPATPAPSAQLVWPHPERPHPAPRPPVAHKIWPEPPAAPEAWAVAPAAGETVPEIQVARETVPEASVVREAVPGIPVAGEASRVVFATQAKVPRRREERESILLALARLAESRPDLDVVVKLRALETERQTHNERHHYERLWRSMVASGAVRDGGVRFAAGPMHEHLAHAAAFVTVSSTAALEAIAGKVPLLVLSDFGVSAEMINLVFEGSGCLGTLEDLAGAGFRSPAAAWCDANYFHDAAANDWVTRLSALVDRARSGGLPPVRPLLDGPGHASARRRARLRVEVPPDVLRVGYRTSRRVRRYLKALG</sequence>
<dbReference type="InterPro" id="IPR046561">
    <property type="entry name" value="DUF6716"/>
</dbReference>
<dbReference type="Pfam" id="PF20471">
    <property type="entry name" value="DUF6716"/>
    <property type="match status" value="2"/>
</dbReference>
<dbReference type="RefSeq" id="WP_380706361.1">
    <property type="nucleotide sequence ID" value="NZ_JBHSFN010000003.1"/>
</dbReference>
<reference evidence="2" key="1">
    <citation type="journal article" date="2019" name="Int. J. Syst. Evol. Microbiol.">
        <title>The Global Catalogue of Microorganisms (GCM) 10K type strain sequencing project: providing services to taxonomists for standard genome sequencing and annotation.</title>
        <authorList>
            <consortium name="The Broad Institute Genomics Platform"/>
            <consortium name="The Broad Institute Genome Sequencing Center for Infectious Disease"/>
            <person name="Wu L."/>
            <person name="Ma J."/>
        </authorList>
    </citation>
    <scope>NUCLEOTIDE SEQUENCE [LARGE SCALE GENOMIC DNA]</scope>
    <source>
        <strain evidence="2">CCUG 49560</strain>
    </source>
</reference>
<proteinExistence type="predicted"/>